<organism evidence="1 2">
    <name type="scientific">Paracoccus laeviglucosivorans</name>
    <dbReference type="NCBI Taxonomy" id="1197861"/>
    <lineage>
        <taxon>Bacteria</taxon>
        <taxon>Pseudomonadati</taxon>
        <taxon>Pseudomonadota</taxon>
        <taxon>Alphaproteobacteria</taxon>
        <taxon>Rhodobacterales</taxon>
        <taxon>Paracoccaceae</taxon>
        <taxon>Paracoccus</taxon>
    </lineage>
</organism>
<evidence type="ECO:0000313" key="1">
    <source>
        <dbReference type="EMBL" id="SMO97262.1"/>
    </source>
</evidence>
<dbReference type="AlphaFoldDB" id="A0A521FM38"/>
<dbReference type="EMBL" id="FXTK01000027">
    <property type="protein sequence ID" value="SMO97262.1"/>
    <property type="molecule type" value="Genomic_DNA"/>
</dbReference>
<protein>
    <submittedName>
        <fullName evidence="1">Uncharacterized protein</fullName>
    </submittedName>
</protein>
<name>A0A521FM38_9RHOB</name>
<keyword evidence="2" id="KW-1185">Reference proteome</keyword>
<reference evidence="1 2" key="1">
    <citation type="submission" date="2017-05" db="EMBL/GenBank/DDBJ databases">
        <authorList>
            <person name="Varghese N."/>
            <person name="Submissions S."/>
        </authorList>
    </citation>
    <scope>NUCLEOTIDE SEQUENCE [LARGE SCALE GENOMIC DNA]</scope>
    <source>
        <strain evidence="1 2">DSM 100094</strain>
    </source>
</reference>
<accession>A0A521FM38</accession>
<proteinExistence type="predicted"/>
<evidence type="ECO:0000313" key="2">
    <source>
        <dbReference type="Proteomes" id="UP000319014"/>
    </source>
</evidence>
<sequence>MSFWVGSVITLPGEIPTHFGCYRERIQIGINPAATGAPASPQRFGAKGRLFLQRLEQLPQRPSRFRQRVLILTSQSCPALCVRNFDLFHLTP</sequence>
<gene>
    <name evidence="1" type="ORF">SAMN06265221_12735</name>
</gene>
<dbReference type="Proteomes" id="UP000319014">
    <property type="component" value="Unassembled WGS sequence"/>
</dbReference>